<dbReference type="SMART" id="SM00220">
    <property type="entry name" value="S_TKc"/>
    <property type="match status" value="1"/>
</dbReference>
<dbReference type="EMBL" id="CM001466">
    <property type="protein sequence ID" value="EHY91094.1"/>
    <property type="molecule type" value="Genomic_DNA"/>
</dbReference>
<evidence type="ECO:0000256" key="7">
    <source>
        <dbReference type="PROSITE-ProRule" id="PRU10141"/>
    </source>
</evidence>
<feature type="region of interest" description="Disordered" evidence="8">
    <location>
        <begin position="478"/>
        <end position="541"/>
    </location>
</feature>
<dbReference type="InterPro" id="IPR017441">
    <property type="entry name" value="Protein_kinase_ATP_BS"/>
</dbReference>
<evidence type="ECO:0000259" key="9">
    <source>
        <dbReference type="PROSITE" id="PS50011"/>
    </source>
</evidence>
<evidence type="ECO:0000256" key="5">
    <source>
        <dbReference type="ARBA" id="ARBA00022777"/>
    </source>
</evidence>
<feature type="compositionally biased region" description="Basic and acidic residues" evidence="8">
    <location>
        <begin position="489"/>
        <end position="530"/>
    </location>
</feature>
<evidence type="ECO:0000256" key="2">
    <source>
        <dbReference type="ARBA" id="ARBA00022527"/>
    </source>
</evidence>
<dbReference type="Proteomes" id="UP000004705">
    <property type="component" value="Chromosome"/>
</dbReference>
<organism evidence="10 11">
    <name type="scientific">Saccharomonospora azurea NA-128</name>
    <dbReference type="NCBI Taxonomy" id="882081"/>
    <lineage>
        <taxon>Bacteria</taxon>
        <taxon>Bacillati</taxon>
        <taxon>Actinomycetota</taxon>
        <taxon>Actinomycetes</taxon>
        <taxon>Pseudonocardiales</taxon>
        <taxon>Pseudonocardiaceae</taxon>
        <taxon>Saccharomonospora</taxon>
    </lineage>
</organism>
<dbReference type="PROSITE" id="PS50011">
    <property type="entry name" value="PROTEIN_KINASE_DOM"/>
    <property type="match status" value="1"/>
</dbReference>
<accession>H8GFQ9</accession>
<keyword evidence="2 10" id="KW-0723">Serine/threonine-protein kinase</keyword>
<evidence type="ECO:0000256" key="6">
    <source>
        <dbReference type="ARBA" id="ARBA00022840"/>
    </source>
</evidence>
<dbReference type="GO" id="GO:0005524">
    <property type="term" value="F:ATP binding"/>
    <property type="evidence" value="ECO:0007669"/>
    <property type="project" value="UniProtKB-UniRule"/>
</dbReference>
<dbReference type="InterPro" id="IPR000719">
    <property type="entry name" value="Prot_kinase_dom"/>
</dbReference>
<dbReference type="InterPro" id="IPR008271">
    <property type="entry name" value="Ser/Thr_kinase_AS"/>
</dbReference>
<feature type="domain" description="Protein kinase" evidence="9">
    <location>
        <begin position="12"/>
        <end position="279"/>
    </location>
</feature>
<name>H8GFQ9_9PSEU</name>
<dbReference type="SUPFAM" id="SSF56112">
    <property type="entry name" value="Protein kinase-like (PK-like)"/>
    <property type="match status" value="1"/>
</dbReference>
<gene>
    <name evidence="10" type="ORF">SacazDRAFT_04246</name>
</gene>
<dbReference type="Pfam" id="PF00069">
    <property type="entry name" value="Pkinase"/>
    <property type="match status" value="1"/>
</dbReference>
<keyword evidence="4 7" id="KW-0547">Nucleotide-binding</keyword>
<dbReference type="HOGENOM" id="CLU_000288_63_44_11"/>
<feature type="binding site" evidence="7">
    <location>
        <position position="41"/>
    </location>
    <ligand>
        <name>ATP</name>
        <dbReference type="ChEBI" id="CHEBI:30616"/>
    </ligand>
</feature>
<dbReference type="PANTHER" id="PTHR43289:SF6">
    <property type="entry name" value="SERINE_THREONINE-PROTEIN KINASE NEKL-3"/>
    <property type="match status" value="1"/>
</dbReference>
<feature type="region of interest" description="Disordered" evidence="8">
    <location>
        <begin position="356"/>
        <end position="378"/>
    </location>
</feature>
<keyword evidence="3" id="KW-0808">Transferase</keyword>
<proteinExistence type="predicted"/>
<evidence type="ECO:0000313" key="11">
    <source>
        <dbReference type="Proteomes" id="UP000004705"/>
    </source>
</evidence>
<reference evidence="10 11" key="1">
    <citation type="journal article" date="2012" name="Stand. Genomic Sci.">
        <title>Genome sequence of the soil bacterium Saccharomonospora azurea type strain (NA-128(T)).</title>
        <authorList>
            <person name="Klenk H.P."/>
            <person name="Held B."/>
            <person name="Lucas S."/>
            <person name="Lapidus A."/>
            <person name="Copeland A."/>
            <person name="Hammon N."/>
            <person name="Pitluck S."/>
            <person name="Goodwin L.A."/>
            <person name="Han C."/>
            <person name="Tapia R."/>
            <person name="Brambilla E.M."/>
            <person name="Potter G."/>
            <person name="Land M."/>
            <person name="Ivanova N."/>
            <person name="Rohde M."/>
            <person name="Goker M."/>
            <person name="Detter J.C."/>
            <person name="Kyrpides N.C."/>
            <person name="Woyke T."/>
        </authorList>
    </citation>
    <scope>NUCLEOTIDE SEQUENCE [LARGE SCALE GENOMIC DNA]</scope>
    <source>
        <strain evidence="10 11">NA-128</strain>
    </source>
</reference>
<feature type="region of interest" description="Disordered" evidence="8">
    <location>
        <begin position="274"/>
        <end position="329"/>
    </location>
</feature>
<sequence>MTEVGELLAGRYRVQRRVGSGAMGTVWQAVDERLGRQVAVKELLLQPGLDAAAAAQARERAHREGRIAARLQHPHAVTVHDVVEHHGLPVLVMEYFPARSLADVLAMDGPLTPQAAAAIGTQVAAALAAAHDAGIVHRDIKPANVLLGGDGTAKLADFGIAHAGGDVTVTQTGVVAGTPAYLAPEVARGRPASPASDVFSLGSLLFAAVEGVPPFGDSEENTLGVLYRVAAGEPARAHRAGPLTPVLDRLLVDDPTGRPSAAAARDLLRAVADGRTPALPPAPEELTQPLRAVGPAPQGGGTRLDLNPFHGTPGTAPSPTAVAPPPPRRSRRTALLAVGGGVAAVATVVTIAVASNGSGSTATPTPVVPTTSAPQPPSSAEMLRVVGDHYGHLPHDPHAAFALLGPGLQAQGEQGFAETWSRVRSLTVVSPPRLNGADTVHVGLRLTMRSGATVTEYHQLGVGRDGDAVVIHDDTLLHSETAAPPPPPPDDRRGDGDDDKREKDREKHEEKERKKEAKEREKERKKEEKERKKKEKERDDD</sequence>
<dbReference type="PROSITE" id="PS00107">
    <property type="entry name" value="PROTEIN_KINASE_ATP"/>
    <property type="match status" value="1"/>
</dbReference>
<protein>
    <recommendedName>
        <fullName evidence="1">non-specific serine/threonine protein kinase</fullName>
        <ecNumber evidence="1">2.7.11.1</ecNumber>
    </recommendedName>
</protein>
<evidence type="ECO:0000256" key="8">
    <source>
        <dbReference type="SAM" id="MobiDB-lite"/>
    </source>
</evidence>
<feature type="compositionally biased region" description="Low complexity" evidence="8">
    <location>
        <begin position="356"/>
        <end position="373"/>
    </location>
</feature>
<keyword evidence="6 7" id="KW-0067">ATP-binding</keyword>
<evidence type="ECO:0000256" key="3">
    <source>
        <dbReference type="ARBA" id="ARBA00022679"/>
    </source>
</evidence>
<dbReference type="PROSITE" id="PS00108">
    <property type="entry name" value="PROTEIN_KINASE_ST"/>
    <property type="match status" value="1"/>
</dbReference>
<dbReference type="EC" id="2.7.11.1" evidence="1"/>
<keyword evidence="11" id="KW-1185">Reference proteome</keyword>
<dbReference type="RefSeq" id="WP_005444875.1">
    <property type="nucleotide sequence ID" value="NZ_CM001466.1"/>
</dbReference>
<dbReference type="InterPro" id="IPR011009">
    <property type="entry name" value="Kinase-like_dom_sf"/>
</dbReference>
<evidence type="ECO:0000256" key="4">
    <source>
        <dbReference type="ARBA" id="ARBA00022741"/>
    </source>
</evidence>
<keyword evidence="5 10" id="KW-0418">Kinase</keyword>
<evidence type="ECO:0000313" key="10">
    <source>
        <dbReference type="EMBL" id="EHY91094.1"/>
    </source>
</evidence>
<dbReference type="Gene3D" id="3.30.200.20">
    <property type="entry name" value="Phosphorylase Kinase, domain 1"/>
    <property type="match status" value="1"/>
</dbReference>
<dbReference type="Gene3D" id="1.10.510.10">
    <property type="entry name" value="Transferase(Phosphotransferase) domain 1"/>
    <property type="match status" value="1"/>
</dbReference>
<feature type="compositionally biased region" description="Low complexity" evidence="8">
    <location>
        <begin position="311"/>
        <end position="321"/>
    </location>
</feature>
<dbReference type="PANTHER" id="PTHR43289">
    <property type="entry name" value="MITOGEN-ACTIVATED PROTEIN KINASE KINASE KINASE 20-RELATED"/>
    <property type="match status" value="1"/>
</dbReference>
<dbReference type="GO" id="GO:0004674">
    <property type="term" value="F:protein serine/threonine kinase activity"/>
    <property type="evidence" value="ECO:0007669"/>
    <property type="project" value="UniProtKB-KW"/>
</dbReference>
<dbReference type="AlphaFoldDB" id="H8GFQ9"/>
<evidence type="ECO:0000256" key="1">
    <source>
        <dbReference type="ARBA" id="ARBA00012513"/>
    </source>
</evidence>
<dbReference type="CDD" id="cd14014">
    <property type="entry name" value="STKc_PknB_like"/>
    <property type="match status" value="1"/>
</dbReference>